<dbReference type="OrthoDB" id="2150604at2759"/>
<dbReference type="RefSeq" id="XP_037140284.1">
    <property type="nucleotide sequence ID" value="XM_037284388.1"/>
</dbReference>
<dbReference type="GO" id="GO:0008080">
    <property type="term" value="F:N-acetyltransferase activity"/>
    <property type="evidence" value="ECO:0007669"/>
    <property type="project" value="TreeGrafter"/>
</dbReference>
<dbReference type="EMBL" id="CP059250">
    <property type="protein sequence ID" value="QLL33610.1"/>
    <property type="molecule type" value="Genomic_DNA"/>
</dbReference>
<dbReference type="Proteomes" id="UP000515788">
    <property type="component" value="Chromosome 5"/>
</dbReference>
<name>A0A7G3ZJC4_9SACH</name>
<evidence type="ECO:0000313" key="1">
    <source>
        <dbReference type="EMBL" id="QLL33610.1"/>
    </source>
</evidence>
<dbReference type="SUPFAM" id="SSF52777">
    <property type="entry name" value="CoA-dependent acyltransferases"/>
    <property type="match status" value="2"/>
</dbReference>
<dbReference type="PANTHER" id="PTHR28037">
    <property type="entry name" value="ALCOHOL O-ACETYLTRANSFERASE 1-RELATED"/>
    <property type="match status" value="1"/>
</dbReference>
<dbReference type="InterPro" id="IPR010828">
    <property type="entry name" value="Atf2/Sli1-like"/>
</dbReference>
<dbReference type="InterPro" id="IPR052058">
    <property type="entry name" value="Alcohol_O-acetyltransferase"/>
</dbReference>
<protein>
    <recommendedName>
        <fullName evidence="3">Alcohol acetyltransferase</fullName>
    </recommendedName>
</protein>
<proteinExistence type="predicted"/>
<dbReference type="KEGG" id="tgb:HG536_0E05210"/>
<organism evidence="1 2">
    <name type="scientific">Torulaspora globosa</name>
    <dbReference type="NCBI Taxonomy" id="48254"/>
    <lineage>
        <taxon>Eukaryota</taxon>
        <taxon>Fungi</taxon>
        <taxon>Dikarya</taxon>
        <taxon>Ascomycota</taxon>
        <taxon>Saccharomycotina</taxon>
        <taxon>Saccharomycetes</taxon>
        <taxon>Saccharomycetales</taxon>
        <taxon>Saccharomycetaceae</taxon>
        <taxon>Torulaspora</taxon>
    </lineage>
</organism>
<dbReference type="Pfam" id="PF07247">
    <property type="entry name" value="AATase"/>
    <property type="match status" value="1"/>
</dbReference>
<sequence length="468" mass="53369">MVPKTDSKRKLSSYEKFHYDRSRLNLHSCFYLGIELNELPEKRLICHALKETIANHPQLHQTIAIDPEDNQPYIKNIDRVLKFDDVADYVPFAYTEDSINQLFRDRKFPYCVEEPLWKLLILENDKKCLLLLDHTLFDGMSALAFWKSFMKSLPDEAEESDDDLWAPSQESSSQECHPYERWPTTWGSVCKALLVGALFKLCPSAVLAVGRDQLRFKNYQFPDGLFVDNGSIGRSRYHIRNDNCQQTLQIEPGRLRDLLSACKRHGVSLTSFLAALLAISMDKCLEQDCYTGSYLKIDVPMNTRKACAEVLNIPENSMTMGNYVAPTELRYNLRTTDDVWQTAKRLCKVLKSQTTTDVISTINNVRLLDVADTAKFIEEKLKAGGPSGTFEITNLGAQDFCRGSNDRFLVENAVFNEPQSISDVFTCSIISTPLGGLSCCLSYPRAIKRSIEPCIDNLKEFLDQRRFI</sequence>
<accession>A0A7G3ZJC4</accession>
<evidence type="ECO:0008006" key="3">
    <source>
        <dbReference type="Google" id="ProtNLM"/>
    </source>
</evidence>
<dbReference type="GeneID" id="59326806"/>
<dbReference type="AlphaFoldDB" id="A0A7G3ZJC4"/>
<keyword evidence="2" id="KW-1185">Reference proteome</keyword>
<reference evidence="1 2" key="1">
    <citation type="submission" date="2020-06" db="EMBL/GenBank/DDBJ databases">
        <title>The yeast mating-type switching endonuclease HO is a domesticated member of an unorthodox homing genetic element family.</title>
        <authorList>
            <person name="Coughlan A.Y."/>
            <person name="Lombardi L."/>
            <person name="Braun-Galleani S."/>
            <person name="Martos A.R."/>
            <person name="Galeote V."/>
            <person name="Bigey F."/>
            <person name="Dequin S."/>
            <person name="Byrne K.P."/>
            <person name="Wolfe K.H."/>
        </authorList>
    </citation>
    <scope>NUCLEOTIDE SEQUENCE [LARGE SCALE GENOMIC DNA]</scope>
    <source>
        <strain evidence="1 2">CBS764</strain>
    </source>
</reference>
<evidence type="ECO:0000313" key="2">
    <source>
        <dbReference type="Proteomes" id="UP000515788"/>
    </source>
</evidence>
<dbReference type="PANTHER" id="PTHR28037:SF1">
    <property type="entry name" value="ALCOHOL O-ACETYLTRANSFERASE 1-RELATED"/>
    <property type="match status" value="1"/>
</dbReference>
<gene>
    <name evidence="1" type="ORF">HG536_0E05210</name>
</gene>